<dbReference type="Proteomes" id="UP000642809">
    <property type="component" value="Unassembled WGS sequence"/>
</dbReference>
<reference evidence="2" key="1">
    <citation type="journal article" date="2014" name="Int. J. Syst. Evol. Microbiol.">
        <title>Complete genome sequence of Corynebacterium casei LMG S-19264T (=DSM 44701T), isolated from a smear-ripened cheese.</title>
        <authorList>
            <consortium name="US DOE Joint Genome Institute (JGI-PGF)"/>
            <person name="Walter F."/>
            <person name="Albersmeier A."/>
            <person name="Kalinowski J."/>
            <person name="Ruckert C."/>
        </authorList>
    </citation>
    <scope>NUCLEOTIDE SEQUENCE</scope>
    <source>
        <strain evidence="2">KCTC 23224</strain>
    </source>
</reference>
<keyword evidence="1" id="KW-1133">Transmembrane helix</keyword>
<feature type="transmembrane region" description="Helical" evidence="1">
    <location>
        <begin position="134"/>
        <end position="160"/>
    </location>
</feature>
<gene>
    <name evidence="2" type="ORF">GCM10008106_32130</name>
</gene>
<feature type="transmembrane region" description="Helical" evidence="1">
    <location>
        <begin position="86"/>
        <end position="106"/>
    </location>
</feature>
<organism evidence="2 3">
    <name type="scientific">Mongoliitalea lutea</name>
    <dbReference type="NCBI Taxonomy" id="849756"/>
    <lineage>
        <taxon>Bacteria</taxon>
        <taxon>Pseudomonadati</taxon>
        <taxon>Bacteroidota</taxon>
        <taxon>Cytophagia</taxon>
        <taxon>Cytophagales</taxon>
        <taxon>Cyclobacteriaceae</taxon>
        <taxon>Mongoliitalea</taxon>
    </lineage>
</organism>
<sequence>MDWYSNAFSLGLFYLGELNKVLDPVIFWIGDKLFGIDYPILTPTPGNHSDSTYIYILYFTMIALSVIGAIVWSLIDRARKNLDVQYYWLTVIIRYFLALNLLAFALEKFFKVQFPDLGFYQLSEPLGDMSPMSLAWAFFGYSYGYNLFMGLAESAALLLLFRRTANFGALLTVAAMANVAAININYDIHAKVYASMMLLMALFLLLPSIKSLYRFFFFEEAVSLKIQKAPMFKKRWMRVSALVFKWIVIVVHVGYLLNLYWGIHTRSLNRTPAELYGIYDIESFVLNNDTLSSGNSSRWNQFVFERGRNAVRMSRDSIAFMYTDFDEKRIFVFDDEVRLMLQIQEIYREQGSFDKMDSLLIEKQAGIVLYYDLLDASRVDFKGIFNNDSLLISAKRVPIEIKDFRLMKSKINKVTEVPYMY</sequence>
<evidence type="ECO:0000313" key="2">
    <source>
        <dbReference type="EMBL" id="GHB48939.1"/>
    </source>
</evidence>
<protein>
    <recommendedName>
        <fullName evidence="4">DoxX family protein</fullName>
    </recommendedName>
</protein>
<keyword evidence="3" id="KW-1185">Reference proteome</keyword>
<dbReference type="AlphaFoldDB" id="A0A8J3G6I9"/>
<dbReference type="EMBL" id="BMYF01000023">
    <property type="protein sequence ID" value="GHB48939.1"/>
    <property type="molecule type" value="Genomic_DNA"/>
</dbReference>
<feature type="transmembrane region" description="Helical" evidence="1">
    <location>
        <begin position="53"/>
        <end position="74"/>
    </location>
</feature>
<feature type="transmembrane region" description="Helical" evidence="1">
    <location>
        <begin position="239"/>
        <end position="261"/>
    </location>
</feature>
<name>A0A8J3G6I9_9BACT</name>
<feature type="transmembrane region" description="Helical" evidence="1">
    <location>
        <begin position="167"/>
        <end position="186"/>
    </location>
</feature>
<feature type="transmembrane region" description="Helical" evidence="1">
    <location>
        <begin position="192"/>
        <end position="218"/>
    </location>
</feature>
<evidence type="ECO:0000256" key="1">
    <source>
        <dbReference type="SAM" id="Phobius"/>
    </source>
</evidence>
<comment type="caution">
    <text evidence="2">The sequence shown here is derived from an EMBL/GenBank/DDBJ whole genome shotgun (WGS) entry which is preliminary data.</text>
</comment>
<evidence type="ECO:0008006" key="4">
    <source>
        <dbReference type="Google" id="ProtNLM"/>
    </source>
</evidence>
<accession>A0A8J3G6I9</accession>
<keyword evidence="1" id="KW-0472">Membrane</keyword>
<keyword evidence="1" id="KW-0812">Transmembrane</keyword>
<reference evidence="2" key="2">
    <citation type="submission" date="2020-09" db="EMBL/GenBank/DDBJ databases">
        <authorList>
            <person name="Sun Q."/>
            <person name="Kim S."/>
        </authorList>
    </citation>
    <scope>NUCLEOTIDE SEQUENCE</scope>
    <source>
        <strain evidence="2">KCTC 23224</strain>
    </source>
</reference>
<proteinExistence type="predicted"/>
<evidence type="ECO:0000313" key="3">
    <source>
        <dbReference type="Proteomes" id="UP000642809"/>
    </source>
</evidence>